<feature type="chain" id="PRO_5039313631" description="Proheparin-binding EGF-like growth factor" evidence="16">
    <location>
        <begin position="23"/>
        <end position="218"/>
    </location>
</feature>
<dbReference type="SUPFAM" id="SSF57196">
    <property type="entry name" value="EGF/Laminin"/>
    <property type="match status" value="1"/>
</dbReference>
<comment type="subcellular location">
    <subcellularLocation>
        <location evidence="2">Cell membrane</location>
        <topology evidence="2">Single-pass type I membrane protein</topology>
    </subcellularLocation>
    <subcellularLocation>
        <location evidence="1">Secreted</location>
        <location evidence="1">Extracellular space</location>
    </subcellularLocation>
</comment>
<dbReference type="PROSITE" id="PS01186">
    <property type="entry name" value="EGF_2"/>
    <property type="match status" value="1"/>
</dbReference>
<feature type="signal peptide" evidence="16">
    <location>
        <begin position="1"/>
        <end position="22"/>
    </location>
</feature>
<dbReference type="InterPro" id="IPR000742">
    <property type="entry name" value="EGF"/>
</dbReference>
<evidence type="ECO:0000313" key="19">
    <source>
        <dbReference type="Proteomes" id="UP001044222"/>
    </source>
</evidence>
<dbReference type="GO" id="GO:0007173">
    <property type="term" value="P:epidermal growth factor receptor signaling pathway"/>
    <property type="evidence" value="ECO:0007669"/>
    <property type="project" value="TreeGrafter"/>
</dbReference>
<evidence type="ECO:0000256" key="15">
    <source>
        <dbReference type="SAM" id="Phobius"/>
    </source>
</evidence>
<dbReference type="GO" id="GO:0008201">
    <property type="term" value="F:heparin binding"/>
    <property type="evidence" value="ECO:0007669"/>
    <property type="project" value="UniProtKB-KW"/>
</dbReference>
<dbReference type="Proteomes" id="UP001044222">
    <property type="component" value="Chromosome 8"/>
</dbReference>
<keyword evidence="10" id="KW-0339">Growth factor</keyword>
<keyword evidence="12 14" id="KW-1015">Disulfide bond</keyword>
<dbReference type="PROSITE" id="PS50026">
    <property type="entry name" value="EGF_3"/>
    <property type="match status" value="1"/>
</dbReference>
<comment type="caution">
    <text evidence="14">Lacks conserved residue(s) required for the propagation of feature annotation.</text>
</comment>
<dbReference type="PROSITE" id="PS00022">
    <property type="entry name" value="EGF_1"/>
    <property type="match status" value="1"/>
</dbReference>
<evidence type="ECO:0000256" key="13">
    <source>
        <dbReference type="ARBA" id="ARBA00040098"/>
    </source>
</evidence>
<comment type="caution">
    <text evidence="18">The sequence shown here is derived from an EMBL/GenBank/DDBJ whole genome shotgun (WGS) entry which is preliminary data.</text>
</comment>
<feature type="transmembrane region" description="Helical" evidence="15">
    <location>
        <begin position="176"/>
        <end position="198"/>
    </location>
</feature>
<dbReference type="GO" id="GO:0005886">
    <property type="term" value="C:plasma membrane"/>
    <property type="evidence" value="ECO:0007669"/>
    <property type="project" value="UniProtKB-SubCell"/>
</dbReference>
<evidence type="ECO:0000256" key="10">
    <source>
        <dbReference type="ARBA" id="ARBA00023030"/>
    </source>
</evidence>
<keyword evidence="19" id="KW-1185">Reference proteome</keyword>
<gene>
    <name evidence="18" type="ORF">ANANG_G00160180</name>
</gene>
<evidence type="ECO:0000256" key="14">
    <source>
        <dbReference type="PROSITE-ProRule" id="PRU00076"/>
    </source>
</evidence>
<dbReference type="EMBL" id="JAFIRN010000008">
    <property type="protein sequence ID" value="KAG5844231.1"/>
    <property type="molecule type" value="Genomic_DNA"/>
</dbReference>
<evidence type="ECO:0000259" key="17">
    <source>
        <dbReference type="PROSITE" id="PS50026"/>
    </source>
</evidence>
<evidence type="ECO:0000256" key="5">
    <source>
        <dbReference type="ARBA" id="ARBA00022536"/>
    </source>
</evidence>
<feature type="domain" description="EGF-like" evidence="17">
    <location>
        <begin position="118"/>
        <end position="158"/>
    </location>
</feature>
<dbReference type="GO" id="GO:0005615">
    <property type="term" value="C:extracellular space"/>
    <property type="evidence" value="ECO:0007669"/>
    <property type="project" value="TreeGrafter"/>
</dbReference>
<protein>
    <recommendedName>
        <fullName evidence="13">Proheparin-binding EGF-like growth factor</fullName>
    </recommendedName>
</protein>
<evidence type="ECO:0000256" key="8">
    <source>
        <dbReference type="ARBA" id="ARBA00022729"/>
    </source>
</evidence>
<sequence>MKLLRIALLIAHGFAVSRLAGSASVDSYESAKPAQTAVIDLLHALNDMNSVEDNGDVEYGNEDEYYYDEEDEEDYLSGDYGLELPRVAFSTKPKDPSVVLTTERKRKGKGKKKGKGRKRNPCLRKYKDFCINGVCQYLKDLHAPSCICLAGFSGERCHLFSLPVSKEEGGYNRTTALAVVAVVLSLICLTIIGILLALRKGSRTEGLNPLLFQVPQTR</sequence>
<keyword evidence="5 14" id="KW-0245">EGF-like domain</keyword>
<dbReference type="GO" id="GO:0008284">
    <property type="term" value="P:positive regulation of cell population proliferation"/>
    <property type="evidence" value="ECO:0007669"/>
    <property type="project" value="TreeGrafter"/>
</dbReference>
<organism evidence="18 19">
    <name type="scientific">Anguilla anguilla</name>
    <name type="common">European freshwater eel</name>
    <name type="synonym">Muraena anguilla</name>
    <dbReference type="NCBI Taxonomy" id="7936"/>
    <lineage>
        <taxon>Eukaryota</taxon>
        <taxon>Metazoa</taxon>
        <taxon>Chordata</taxon>
        <taxon>Craniata</taxon>
        <taxon>Vertebrata</taxon>
        <taxon>Euteleostomi</taxon>
        <taxon>Actinopterygii</taxon>
        <taxon>Neopterygii</taxon>
        <taxon>Teleostei</taxon>
        <taxon>Anguilliformes</taxon>
        <taxon>Anguillidae</taxon>
        <taxon>Anguilla</taxon>
    </lineage>
</organism>
<evidence type="ECO:0000256" key="2">
    <source>
        <dbReference type="ARBA" id="ARBA00004251"/>
    </source>
</evidence>
<dbReference type="AlphaFoldDB" id="A0A9D3M839"/>
<keyword evidence="3" id="KW-1003">Cell membrane</keyword>
<evidence type="ECO:0000256" key="12">
    <source>
        <dbReference type="ARBA" id="ARBA00023157"/>
    </source>
</evidence>
<evidence type="ECO:0000256" key="11">
    <source>
        <dbReference type="ARBA" id="ARBA00023136"/>
    </source>
</evidence>
<dbReference type="GO" id="GO:0005154">
    <property type="term" value="F:epidermal growth factor receptor binding"/>
    <property type="evidence" value="ECO:0007669"/>
    <property type="project" value="TreeGrafter"/>
</dbReference>
<evidence type="ECO:0000256" key="3">
    <source>
        <dbReference type="ARBA" id="ARBA00022475"/>
    </source>
</evidence>
<evidence type="ECO:0000256" key="1">
    <source>
        <dbReference type="ARBA" id="ARBA00004239"/>
    </source>
</evidence>
<evidence type="ECO:0000256" key="7">
    <source>
        <dbReference type="ARBA" id="ARBA00022692"/>
    </source>
</evidence>
<dbReference type="PANTHER" id="PTHR10740">
    <property type="entry name" value="TRANSFORMING GROWTH FACTOR ALPHA"/>
    <property type="match status" value="1"/>
</dbReference>
<dbReference type="FunFam" id="2.10.25.10:FF:000158">
    <property type="entry name" value="proheparin-binding EGF-like growth factor"/>
    <property type="match status" value="1"/>
</dbReference>
<keyword evidence="9 15" id="KW-1133">Transmembrane helix</keyword>
<dbReference type="PANTHER" id="PTHR10740:SF4">
    <property type="entry name" value="PROHEPARIN-BINDING EGF-LIKE GROWTH FACTOR"/>
    <property type="match status" value="1"/>
</dbReference>
<accession>A0A9D3M839</accession>
<reference evidence="18" key="1">
    <citation type="submission" date="2021-01" db="EMBL/GenBank/DDBJ databases">
        <title>A chromosome-scale assembly of European eel, Anguilla anguilla.</title>
        <authorList>
            <person name="Henkel C."/>
            <person name="Jong-Raadsen S.A."/>
            <person name="Dufour S."/>
            <person name="Weltzien F.-A."/>
            <person name="Palstra A.P."/>
            <person name="Pelster B."/>
            <person name="Spaink H.P."/>
            <person name="Van Den Thillart G.E."/>
            <person name="Jansen H."/>
            <person name="Zahm M."/>
            <person name="Klopp C."/>
            <person name="Cedric C."/>
            <person name="Louis A."/>
            <person name="Berthelot C."/>
            <person name="Parey E."/>
            <person name="Roest Crollius H."/>
            <person name="Montfort J."/>
            <person name="Robinson-Rechavi M."/>
            <person name="Bucao C."/>
            <person name="Bouchez O."/>
            <person name="Gislard M."/>
            <person name="Lluch J."/>
            <person name="Milhes M."/>
            <person name="Lampietro C."/>
            <person name="Lopez Roques C."/>
            <person name="Donnadieu C."/>
            <person name="Braasch I."/>
            <person name="Desvignes T."/>
            <person name="Postlethwait J."/>
            <person name="Bobe J."/>
            <person name="Guiguen Y."/>
            <person name="Dirks R."/>
        </authorList>
    </citation>
    <scope>NUCLEOTIDE SEQUENCE</scope>
    <source>
        <strain evidence="18">Tag_6206</strain>
        <tissue evidence="18">Liver</tissue>
    </source>
</reference>
<proteinExistence type="predicted"/>
<evidence type="ECO:0000256" key="4">
    <source>
        <dbReference type="ARBA" id="ARBA00022525"/>
    </source>
</evidence>
<evidence type="ECO:0000256" key="16">
    <source>
        <dbReference type="SAM" id="SignalP"/>
    </source>
</evidence>
<evidence type="ECO:0000313" key="18">
    <source>
        <dbReference type="EMBL" id="KAG5844231.1"/>
    </source>
</evidence>
<keyword evidence="11 15" id="KW-0472">Membrane</keyword>
<keyword evidence="8 16" id="KW-0732">Signal</keyword>
<evidence type="ECO:0000256" key="9">
    <source>
        <dbReference type="ARBA" id="ARBA00022989"/>
    </source>
</evidence>
<keyword evidence="6" id="KW-0358">Heparin-binding</keyword>
<dbReference type="GO" id="GO:0008083">
    <property type="term" value="F:growth factor activity"/>
    <property type="evidence" value="ECO:0007669"/>
    <property type="project" value="UniProtKB-KW"/>
</dbReference>
<dbReference type="Gene3D" id="2.10.25.10">
    <property type="entry name" value="Laminin"/>
    <property type="match status" value="1"/>
</dbReference>
<name>A0A9D3M839_ANGAN</name>
<evidence type="ECO:0000256" key="6">
    <source>
        <dbReference type="ARBA" id="ARBA00022674"/>
    </source>
</evidence>
<keyword evidence="4" id="KW-0964">Secreted</keyword>
<feature type="disulfide bond" evidence="14">
    <location>
        <begin position="148"/>
        <end position="157"/>
    </location>
</feature>
<keyword evidence="7 15" id="KW-0812">Transmembrane</keyword>